<evidence type="ECO:0000256" key="6">
    <source>
        <dbReference type="ARBA" id="ARBA00031849"/>
    </source>
</evidence>
<dbReference type="GO" id="GO:0005739">
    <property type="term" value="C:mitochondrion"/>
    <property type="evidence" value="ECO:0007669"/>
    <property type="project" value="UniProtKB-SubCell"/>
</dbReference>
<organism evidence="7 8">
    <name type="scientific">Aspergillus sclerotialis</name>
    <dbReference type="NCBI Taxonomy" id="2070753"/>
    <lineage>
        <taxon>Eukaryota</taxon>
        <taxon>Fungi</taxon>
        <taxon>Dikarya</taxon>
        <taxon>Ascomycota</taxon>
        <taxon>Pezizomycotina</taxon>
        <taxon>Eurotiomycetes</taxon>
        <taxon>Eurotiomycetidae</taxon>
        <taxon>Eurotiales</taxon>
        <taxon>Aspergillaceae</taxon>
        <taxon>Aspergillus</taxon>
        <taxon>Aspergillus subgen. Polypaecilum</taxon>
    </lineage>
</organism>
<evidence type="ECO:0000256" key="1">
    <source>
        <dbReference type="ARBA" id="ARBA00004173"/>
    </source>
</evidence>
<keyword evidence="7" id="KW-0808">Transferase</keyword>
<evidence type="ECO:0000313" key="7">
    <source>
        <dbReference type="EMBL" id="RJE24397.1"/>
    </source>
</evidence>
<accession>A0A3A2ZSN2</accession>
<dbReference type="EMBL" id="MVGC01000082">
    <property type="protein sequence ID" value="RJE24397.1"/>
    <property type="molecule type" value="Genomic_DNA"/>
</dbReference>
<evidence type="ECO:0000313" key="8">
    <source>
        <dbReference type="Proteomes" id="UP000266188"/>
    </source>
</evidence>
<sequence>MSRNDDAKQLEERYRQFDVRNLIAVVTGLIDNVGVVCTKLRKCVEGQYNKAYILTMSNGDELIARLPNPNAGPEFYTTASEVATRNFVRDVLGIPVPKIRAWLTDASNPVGAEYIIEEKAAGQPLGGLWAQMSNSSRFAIIDQLIDVEKKLSSISFARHGCIYYARDIESRNRSWERLDSNSPSISNMCRTRELSGFAIGPSNNRQLWQNGRGTMHLDRGPWSNLVDYATAIGTNELQWAESYAEPRMNFHRSMEKPETREEYISLLQPLYPLSLQRPHPQMIDLSPNPRTDDQSDQEKELLSYYYQAAHAAGLSRTPFHDPYLSVRLNPIALISGCWEREDTFSLRQSLISVVAHWEHLCPDHASCPIDFTARELEDHERESELISGISGILSQLDEQGLIPLGGMVPAEEHDHARMVSDYFKQEFVGLAENEQKRELHAKVWPY</sequence>
<dbReference type="AlphaFoldDB" id="A0A3A2ZSN2"/>
<gene>
    <name evidence="7" type="ORF">PHISCL_03251</name>
</gene>
<dbReference type="OrthoDB" id="2831558at2759"/>
<dbReference type="InterPro" id="IPR011009">
    <property type="entry name" value="Kinase-like_dom_sf"/>
</dbReference>
<reference evidence="8" key="1">
    <citation type="submission" date="2017-02" db="EMBL/GenBank/DDBJ databases">
        <authorList>
            <person name="Tafer H."/>
            <person name="Lopandic K."/>
        </authorList>
    </citation>
    <scope>NUCLEOTIDE SEQUENCE [LARGE SCALE GENOMIC DNA]</scope>
    <source>
        <strain evidence="8">CBS 366.77</strain>
    </source>
</reference>
<evidence type="ECO:0000256" key="3">
    <source>
        <dbReference type="ARBA" id="ARBA00016197"/>
    </source>
</evidence>
<evidence type="ECO:0000256" key="2">
    <source>
        <dbReference type="ARBA" id="ARBA00005543"/>
    </source>
</evidence>
<comment type="similarity">
    <text evidence="2">Belongs to the AIM9 family.</text>
</comment>
<name>A0A3A2ZSN2_9EURO</name>
<evidence type="ECO:0000256" key="4">
    <source>
        <dbReference type="ARBA" id="ARBA00022946"/>
    </source>
</evidence>
<dbReference type="Proteomes" id="UP000266188">
    <property type="component" value="Unassembled WGS sequence"/>
</dbReference>
<dbReference type="PANTHER" id="PTHR36091:SF1">
    <property type="entry name" value="ALTERED INHERITANCE OF MITOCHONDRIA PROTEIN 9, MITOCHONDRIAL"/>
    <property type="match status" value="1"/>
</dbReference>
<dbReference type="PANTHER" id="PTHR36091">
    <property type="entry name" value="ALTERED INHERITANCE OF MITOCHONDRIA PROTEIN 9, MITOCHONDRIAL"/>
    <property type="match status" value="1"/>
</dbReference>
<comment type="caution">
    <text evidence="7">The sequence shown here is derived from an EMBL/GenBank/DDBJ whole genome shotgun (WGS) entry which is preliminary data.</text>
</comment>
<proteinExistence type="inferred from homology"/>
<keyword evidence="5" id="KW-0496">Mitochondrion</keyword>
<protein>
    <recommendedName>
        <fullName evidence="3">Altered inheritance of mitochondria protein 9, mitochondrial</fullName>
    </recommendedName>
    <alternativeName>
        <fullName evidence="6">Found in mitochondrial proteome protein 29</fullName>
    </alternativeName>
</protein>
<dbReference type="InterPro" id="IPR051035">
    <property type="entry name" value="Mito_inheritance_9"/>
</dbReference>
<dbReference type="GO" id="GO:0016740">
    <property type="term" value="F:transferase activity"/>
    <property type="evidence" value="ECO:0007669"/>
    <property type="project" value="UniProtKB-KW"/>
</dbReference>
<keyword evidence="4" id="KW-0809">Transit peptide</keyword>
<keyword evidence="8" id="KW-1185">Reference proteome</keyword>
<comment type="subcellular location">
    <subcellularLocation>
        <location evidence="1">Mitochondrion</location>
    </subcellularLocation>
</comment>
<evidence type="ECO:0000256" key="5">
    <source>
        <dbReference type="ARBA" id="ARBA00023128"/>
    </source>
</evidence>
<dbReference type="SUPFAM" id="SSF56112">
    <property type="entry name" value="Protein kinase-like (PK-like)"/>
    <property type="match status" value="1"/>
</dbReference>